<comment type="function">
    <text evidence="6">One of the proteins required for the normal export of preproteins out of the cell cytoplasm. It is a molecular chaperone that binds to a subset of precursor proteins, maintaining them in a translocation-competent state. It also specifically binds to its receptor SecA.</text>
</comment>
<keyword evidence="2 6" id="KW-0813">Transport</keyword>
<dbReference type="PANTHER" id="PTHR36918">
    <property type="match status" value="1"/>
</dbReference>
<evidence type="ECO:0000256" key="3">
    <source>
        <dbReference type="ARBA" id="ARBA00022927"/>
    </source>
</evidence>
<dbReference type="InterPro" id="IPR003708">
    <property type="entry name" value="SecB"/>
</dbReference>
<keyword evidence="4 6" id="KW-0811">Translocation</keyword>
<evidence type="ECO:0000313" key="9">
    <source>
        <dbReference type="Proteomes" id="UP000238137"/>
    </source>
</evidence>
<comment type="similarity">
    <text evidence="1 6">Belongs to the SecB family.</text>
</comment>
<proteinExistence type="inferred from homology"/>
<evidence type="ECO:0000256" key="5">
    <source>
        <dbReference type="ARBA" id="ARBA00023186"/>
    </source>
</evidence>
<dbReference type="OrthoDB" id="9795145at2"/>
<evidence type="ECO:0000256" key="2">
    <source>
        <dbReference type="ARBA" id="ARBA00022448"/>
    </source>
</evidence>
<protein>
    <recommendedName>
        <fullName evidence="6">Protein-export protein SecB</fullName>
    </recommendedName>
</protein>
<gene>
    <name evidence="6" type="primary">secB</name>
    <name evidence="8" type="ORF">A7A09_009235</name>
</gene>
<reference evidence="8" key="1">
    <citation type="submission" date="2018-05" db="EMBL/GenBank/DDBJ databases">
        <title>Reclassification of Methylarcula marina and Methylarcula terricola as Paracoccus methylarcula sp.nov., comb.nov. and Paracoccus terricola comb.nov.</title>
        <authorList>
            <person name="Shmareva M.N."/>
            <person name="Doronina N.V."/>
            <person name="Vasilenko O.V."/>
            <person name="Tarlachkov S.V."/>
            <person name="Trotsenko Y.A."/>
        </authorList>
    </citation>
    <scope>NUCLEOTIDE SEQUENCE [LARGE SCALE GENOMIC DNA]</scope>
    <source>
        <strain evidence="8">VKM B-2159</strain>
    </source>
</reference>
<dbReference type="NCBIfam" id="NF004392">
    <property type="entry name" value="PRK05751.1-3"/>
    <property type="match status" value="1"/>
</dbReference>
<comment type="caution">
    <text evidence="8">The sequence shown here is derived from an EMBL/GenBank/DDBJ whole genome shotgun (WGS) entry which is preliminary data.</text>
</comment>
<dbReference type="PANTHER" id="PTHR36918:SF1">
    <property type="entry name" value="PROTEIN-EXPORT PROTEIN SECB"/>
    <property type="match status" value="1"/>
</dbReference>
<comment type="subunit">
    <text evidence="6">Homotetramer, a dimer of dimers. One homotetramer interacts with 1 SecA dimer.</text>
</comment>
<dbReference type="GO" id="GO:0015031">
    <property type="term" value="P:protein transport"/>
    <property type="evidence" value="ECO:0007669"/>
    <property type="project" value="UniProtKB-UniRule"/>
</dbReference>
<dbReference type="Proteomes" id="UP000238137">
    <property type="component" value="Unassembled WGS sequence"/>
</dbReference>
<evidence type="ECO:0000256" key="6">
    <source>
        <dbReference type="HAMAP-Rule" id="MF_00821"/>
    </source>
</evidence>
<organism evidence="8 9">
    <name type="scientific">Paracoccus methylarcula</name>
    <dbReference type="NCBI Taxonomy" id="72022"/>
    <lineage>
        <taxon>Bacteria</taxon>
        <taxon>Pseudomonadati</taxon>
        <taxon>Pseudomonadota</taxon>
        <taxon>Alphaproteobacteria</taxon>
        <taxon>Rhodobacterales</taxon>
        <taxon>Paracoccaceae</taxon>
        <taxon>Paracoccus</taxon>
    </lineage>
</organism>
<dbReference type="GO" id="GO:0006457">
    <property type="term" value="P:protein folding"/>
    <property type="evidence" value="ECO:0007669"/>
    <property type="project" value="UniProtKB-UniRule"/>
</dbReference>
<evidence type="ECO:0000313" key="8">
    <source>
        <dbReference type="EMBL" id="RNF34604.1"/>
    </source>
</evidence>
<evidence type="ECO:0000256" key="7">
    <source>
        <dbReference type="SAM" id="MobiDB-lite"/>
    </source>
</evidence>
<dbReference type="Pfam" id="PF02556">
    <property type="entry name" value="SecB"/>
    <property type="match status" value="1"/>
</dbReference>
<keyword evidence="3 6" id="KW-0653">Protein transport</keyword>
<dbReference type="Gene3D" id="3.10.420.10">
    <property type="entry name" value="SecB-like"/>
    <property type="match status" value="1"/>
</dbReference>
<dbReference type="NCBIfam" id="TIGR00809">
    <property type="entry name" value="secB"/>
    <property type="match status" value="1"/>
</dbReference>
<dbReference type="RefSeq" id="WP_106691137.1">
    <property type="nucleotide sequence ID" value="NZ_PXNQ02000005.1"/>
</dbReference>
<dbReference type="InterPro" id="IPR035958">
    <property type="entry name" value="SecB-like_sf"/>
</dbReference>
<feature type="region of interest" description="Disordered" evidence="7">
    <location>
        <begin position="1"/>
        <end position="20"/>
    </location>
</feature>
<dbReference type="HAMAP" id="MF_00821">
    <property type="entry name" value="SecB"/>
    <property type="match status" value="1"/>
</dbReference>
<name>A0A3R7LPS8_9RHOB</name>
<dbReference type="GO" id="GO:0051082">
    <property type="term" value="F:unfolded protein binding"/>
    <property type="evidence" value="ECO:0007669"/>
    <property type="project" value="InterPro"/>
</dbReference>
<keyword evidence="5 6" id="KW-0143">Chaperone</keyword>
<dbReference type="GO" id="GO:0051262">
    <property type="term" value="P:protein tetramerization"/>
    <property type="evidence" value="ECO:0007669"/>
    <property type="project" value="InterPro"/>
</dbReference>
<comment type="subcellular location">
    <subcellularLocation>
        <location evidence="6">Cytoplasm</location>
    </subcellularLocation>
</comment>
<sequence length="178" mass="19902">MADESQSNGSAQAGQAQQPQVRMQVLAQYIRDLSFENAVAQKGAPTGDVQPEISVQVSLDARKRGTEHQYEVISKFRVTSKNKGDGQTLFLAELDYGGVFHIEGVPEEQLHPFLMIECPRMLFPFVRRIISDLTRDGGFPPFNMEPVDFVALYRQELARRAEQQKTEQQAVADGSKSS</sequence>
<keyword evidence="9" id="KW-1185">Reference proteome</keyword>
<dbReference type="EMBL" id="PXNQ02000005">
    <property type="protein sequence ID" value="RNF34604.1"/>
    <property type="molecule type" value="Genomic_DNA"/>
</dbReference>
<dbReference type="SUPFAM" id="SSF54611">
    <property type="entry name" value="SecB-like"/>
    <property type="match status" value="1"/>
</dbReference>
<accession>A0A3R7LPS8</accession>
<dbReference type="AlphaFoldDB" id="A0A3R7LPS8"/>
<dbReference type="GO" id="GO:0005737">
    <property type="term" value="C:cytoplasm"/>
    <property type="evidence" value="ECO:0007669"/>
    <property type="project" value="UniProtKB-SubCell"/>
</dbReference>
<evidence type="ECO:0000256" key="4">
    <source>
        <dbReference type="ARBA" id="ARBA00023010"/>
    </source>
</evidence>
<evidence type="ECO:0000256" key="1">
    <source>
        <dbReference type="ARBA" id="ARBA00009990"/>
    </source>
</evidence>
<dbReference type="PRINTS" id="PR01594">
    <property type="entry name" value="SECBCHAPRONE"/>
</dbReference>
<keyword evidence="6" id="KW-0963">Cytoplasm</keyword>